<dbReference type="OrthoDB" id="6378913at2759"/>
<evidence type="ECO:0000313" key="3">
    <source>
        <dbReference type="EMBL" id="CAH0551972.1"/>
    </source>
</evidence>
<organism evidence="3 4">
    <name type="scientific">Brassicogethes aeneus</name>
    <name type="common">Rape pollen beetle</name>
    <name type="synonym">Meligethes aeneus</name>
    <dbReference type="NCBI Taxonomy" id="1431903"/>
    <lineage>
        <taxon>Eukaryota</taxon>
        <taxon>Metazoa</taxon>
        <taxon>Ecdysozoa</taxon>
        <taxon>Arthropoda</taxon>
        <taxon>Hexapoda</taxon>
        <taxon>Insecta</taxon>
        <taxon>Pterygota</taxon>
        <taxon>Neoptera</taxon>
        <taxon>Endopterygota</taxon>
        <taxon>Coleoptera</taxon>
        <taxon>Polyphaga</taxon>
        <taxon>Cucujiformia</taxon>
        <taxon>Nitidulidae</taxon>
        <taxon>Meligethinae</taxon>
        <taxon>Brassicogethes</taxon>
    </lineage>
</organism>
<evidence type="ECO:0000259" key="2">
    <source>
        <dbReference type="Pfam" id="PF26080"/>
    </source>
</evidence>
<proteinExistence type="predicted"/>
<feature type="chain" id="PRO_5040405280" description="CUB domain-containing protein" evidence="1">
    <location>
        <begin position="17"/>
        <end position="416"/>
    </location>
</feature>
<feature type="domain" description="CUB" evidence="2">
    <location>
        <begin position="278"/>
        <end position="388"/>
    </location>
</feature>
<name>A0A9P0FG93_BRAAE</name>
<evidence type="ECO:0000313" key="4">
    <source>
        <dbReference type="Proteomes" id="UP001154078"/>
    </source>
</evidence>
<keyword evidence="4" id="KW-1185">Reference proteome</keyword>
<dbReference type="PANTHER" id="PTHR33236">
    <property type="entry name" value="INTRAFLAGELLAR TRANSPORT PROTEIN 122 FAMILY PROTEIN-RELATED"/>
    <property type="match status" value="1"/>
</dbReference>
<dbReference type="PANTHER" id="PTHR33236:SF12">
    <property type="entry name" value="CUB DOMAIN-CONTAINING PROTEIN-RELATED"/>
    <property type="match status" value="1"/>
</dbReference>
<gene>
    <name evidence="3" type="ORF">MELIAE_LOCUS4458</name>
</gene>
<dbReference type="Proteomes" id="UP001154078">
    <property type="component" value="Chromosome 2"/>
</dbReference>
<sequence length="416" mass="45432">MLKFVGLFLFIQSALCVIFDLNDLYDPLSVLWHKGPSRVPSRCTSDGALGECIHPAKCIISGGTVGDQCGRGDKCCTFPEKYKECKSGSGTGSEQVGVCMKSIFCHKSGGVPKGNSCGLLEKCCIYDNSCETSTSAKVSYFEGNYITNADQPTTCSYTVYFQNPHVCQVRLDFEAFSLAEASIDAANNIQCVQDSLSIEPDNYGIPVMCGNNNNNHVYVHLAPGNEKVTLTMKLAKRTEDDALELPHWRIKITQLQCGGDKTDYENSASDFPLLAPLGYIQYFTEPSGVIKSFGYEKSYTTGQYYSIAIKKGVGYCGAQLTPSGVNFQSTYPQTDDSTCVDYLGVPGFSILNTTYTNTARSCMNDTNPFNSVTPGPVVLTFFSNTTRTLPDSTSLSSDTTSFPFFFKYAYKLLSSC</sequence>
<evidence type="ECO:0000256" key="1">
    <source>
        <dbReference type="SAM" id="SignalP"/>
    </source>
</evidence>
<dbReference type="InterPro" id="IPR058698">
    <property type="entry name" value="CUB_metazoa"/>
</dbReference>
<reference evidence="3" key="1">
    <citation type="submission" date="2021-12" db="EMBL/GenBank/DDBJ databases">
        <authorList>
            <person name="King R."/>
        </authorList>
    </citation>
    <scope>NUCLEOTIDE SEQUENCE</scope>
</reference>
<accession>A0A9P0FG93</accession>
<dbReference type="EMBL" id="OV121133">
    <property type="protein sequence ID" value="CAH0551972.1"/>
    <property type="molecule type" value="Genomic_DNA"/>
</dbReference>
<dbReference type="AlphaFoldDB" id="A0A9P0FG93"/>
<feature type="signal peptide" evidence="1">
    <location>
        <begin position="1"/>
        <end position="16"/>
    </location>
</feature>
<keyword evidence="1" id="KW-0732">Signal</keyword>
<dbReference type="Pfam" id="PF26080">
    <property type="entry name" value="CUB_animal"/>
    <property type="match status" value="1"/>
</dbReference>
<protein>
    <recommendedName>
        <fullName evidence="2">CUB domain-containing protein</fullName>
    </recommendedName>
</protein>